<dbReference type="GO" id="GO:0016020">
    <property type="term" value="C:membrane"/>
    <property type="evidence" value="ECO:0007669"/>
    <property type="project" value="UniProtKB-SubCell"/>
</dbReference>
<keyword evidence="2" id="KW-0812">Transmembrane</keyword>
<accession>F3GQB7</accession>
<organism evidence="5 6">
    <name type="scientific">Pseudomonas syringae pv. pisi str. 1704B</name>
    <dbReference type="NCBI Taxonomy" id="629263"/>
    <lineage>
        <taxon>Bacteria</taxon>
        <taxon>Pseudomonadati</taxon>
        <taxon>Pseudomonadota</taxon>
        <taxon>Gammaproteobacteria</taxon>
        <taxon>Pseudomonadales</taxon>
        <taxon>Pseudomonadaceae</taxon>
        <taxon>Pseudomonas</taxon>
        <taxon>Pseudomonas syringae</taxon>
    </lineage>
</organism>
<dbReference type="HOGENOM" id="CLU_3370367_0_0_6"/>
<comment type="subcellular location">
    <subcellularLocation>
        <location evidence="1">Membrane</location>
    </subcellularLocation>
</comment>
<dbReference type="InterPro" id="IPR036259">
    <property type="entry name" value="MFS_trans_sf"/>
</dbReference>
<evidence type="ECO:0000256" key="4">
    <source>
        <dbReference type="ARBA" id="ARBA00023136"/>
    </source>
</evidence>
<dbReference type="Pfam" id="PF00083">
    <property type="entry name" value="Sugar_tr"/>
    <property type="match status" value="1"/>
</dbReference>
<protein>
    <submittedName>
        <fullName evidence="5">Sugar transporter</fullName>
    </submittedName>
</protein>
<keyword evidence="5" id="KW-0762">Sugar transport</keyword>
<evidence type="ECO:0000256" key="2">
    <source>
        <dbReference type="ARBA" id="ARBA00022692"/>
    </source>
</evidence>
<comment type="caution">
    <text evidence="5">The sequence shown here is derived from an EMBL/GenBank/DDBJ whole genome shotgun (WGS) entry which is preliminary data.</text>
</comment>
<name>F3GQB7_PSESJ</name>
<evidence type="ECO:0000256" key="1">
    <source>
        <dbReference type="ARBA" id="ARBA00004370"/>
    </source>
</evidence>
<evidence type="ECO:0000313" key="5">
    <source>
        <dbReference type="EMBL" id="EGH49270.1"/>
    </source>
</evidence>
<dbReference type="Proteomes" id="UP000004986">
    <property type="component" value="Unassembled WGS sequence"/>
</dbReference>
<evidence type="ECO:0000256" key="3">
    <source>
        <dbReference type="ARBA" id="ARBA00022989"/>
    </source>
</evidence>
<dbReference type="GO" id="GO:0022857">
    <property type="term" value="F:transmembrane transporter activity"/>
    <property type="evidence" value="ECO:0007669"/>
    <property type="project" value="InterPro"/>
</dbReference>
<dbReference type="InterPro" id="IPR005828">
    <property type="entry name" value="MFS_sugar_transport-like"/>
</dbReference>
<dbReference type="AlphaFoldDB" id="F3GQB7"/>
<keyword evidence="4" id="KW-0472">Membrane</keyword>
<sequence length="35" mass="4022">MFKLRPHYAVLLLVGTFFVPASPRWLASKGRFDEA</sequence>
<keyword evidence="5" id="KW-0813">Transport</keyword>
<proteinExistence type="predicted"/>
<dbReference type="Gene3D" id="1.20.1250.20">
    <property type="entry name" value="MFS general substrate transporter like domains"/>
    <property type="match status" value="1"/>
</dbReference>
<keyword evidence="3" id="KW-1133">Transmembrane helix</keyword>
<keyword evidence="6" id="KW-1185">Reference proteome</keyword>
<reference evidence="5 6" key="1">
    <citation type="journal article" date="2011" name="PLoS Pathog.">
        <title>Dynamic evolution of pathogenicity revealed by sequencing and comparative genomics of 19 Pseudomonas syringae isolates.</title>
        <authorList>
            <person name="Baltrus D.A."/>
            <person name="Nishimura M.T."/>
            <person name="Romanchuk A."/>
            <person name="Chang J.H."/>
            <person name="Mukhtar M.S."/>
            <person name="Cherkis K."/>
            <person name="Roach J."/>
            <person name="Grant S.R."/>
            <person name="Jones C.D."/>
            <person name="Dangl J.L."/>
        </authorList>
    </citation>
    <scope>NUCLEOTIDE SEQUENCE [LARGE SCALE GENOMIC DNA]</scope>
    <source>
        <strain evidence="5 6">1704B</strain>
    </source>
</reference>
<feature type="non-terminal residue" evidence="5">
    <location>
        <position position="35"/>
    </location>
</feature>
<evidence type="ECO:0000313" key="6">
    <source>
        <dbReference type="Proteomes" id="UP000004986"/>
    </source>
</evidence>
<dbReference type="EMBL" id="AEAI01004056">
    <property type="protein sequence ID" value="EGH49270.1"/>
    <property type="molecule type" value="Genomic_DNA"/>
</dbReference>
<gene>
    <name evidence="5" type="ORF">PSYPI_45678</name>
</gene>